<feature type="transmembrane region" description="Helical" evidence="1">
    <location>
        <begin position="164"/>
        <end position="181"/>
    </location>
</feature>
<keyword evidence="3" id="KW-1185">Reference proteome</keyword>
<keyword evidence="1" id="KW-1133">Transmembrane helix</keyword>
<accession>A0A1I2U303</accession>
<feature type="transmembrane region" description="Helical" evidence="1">
    <location>
        <begin position="111"/>
        <end position="127"/>
    </location>
</feature>
<keyword evidence="1" id="KW-0812">Transmembrane</keyword>
<dbReference type="Pfam" id="PF04134">
    <property type="entry name" value="DCC1-like"/>
    <property type="match status" value="1"/>
</dbReference>
<feature type="transmembrane region" description="Helical" evidence="1">
    <location>
        <begin position="269"/>
        <end position="290"/>
    </location>
</feature>
<feature type="transmembrane region" description="Helical" evidence="1">
    <location>
        <begin position="69"/>
        <end position="99"/>
    </location>
</feature>
<evidence type="ECO:0000256" key="1">
    <source>
        <dbReference type="SAM" id="Phobius"/>
    </source>
</evidence>
<gene>
    <name evidence="2" type="ORF">SAMN04488063_2754</name>
</gene>
<reference evidence="3" key="1">
    <citation type="submission" date="2016-10" db="EMBL/GenBank/DDBJ databases">
        <authorList>
            <person name="Varghese N."/>
            <person name="Submissions S."/>
        </authorList>
    </citation>
    <scope>NUCLEOTIDE SEQUENCE [LARGE SCALE GENOMIC DNA]</scope>
    <source>
        <strain evidence="3">CGMCC 1.7739</strain>
    </source>
</reference>
<name>A0A1I2U303_9EURY</name>
<dbReference type="OrthoDB" id="303844at2157"/>
<dbReference type="GO" id="GO:0015035">
    <property type="term" value="F:protein-disulfide reductase activity"/>
    <property type="evidence" value="ECO:0007669"/>
    <property type="project" value="InterPro"/>
</dbReference>
<evidence type="ECO:0000313" key="3">
    <source>
        <dbReference type="Proteomes" id="UP000198876"/>
    </source>
</evidence>
<dbReference type="InterPro" id="IPR007263">
    <property type="entry name" value="DCC1-like"/>
</dbReference>
<organism evidence="2 3">
    <name type="scientific">Halopelagius inordinatus</name>
    <dbReference type="NCBI Taxonomy" id="553467"/>
    <lineage>
        <taxon>Archaea</taxon>
        <taxon>Methanobacteriati</taxon>
        <taxon>Methanobacteriota</taxon>
        <taxon>Stenosarchaea group</taxon>
        <taxon>Halobacteria</taxon>
        <taxon>Halobacteriales</taxon>
        <taxon>Haloferacaceae</taxon>
    </lineage>
</organism>
<dbReference type="AlphaFoldDB" id="A0A1I2U303"/>
<dbReference type="RefSeq" id="WP_092893146.1">
    <property type="nucleotide sequence ID" value="NZ_FOOQ01000003.1"/>
</dbReference>
<dbReference type="Proteomes" id="UP000198876">
    <property type="component" value="Unassembled WGS sequence"/>
</dbReference>
<evidence type="ECO:0000313" key="2">
    <source>
        <dbReference type="EMBL" id="SFG71444.1"/>
    </source>
</evidence>
<sequence length="418" mass="46941">MFINYFADEERSSPINLAVGRAIIASWLVWKTIMYDWQRFVEVPFHLTPEFAWTLPPVAPGLVLTVEKWVLIGLLVLFAFGYRIRFTGGVGALLLAHLAAARQIHITSGEAQSLLIGVYFLLVYTVYSQTDALSIDGLRRTKNETVDSLRSFIVSGRDSYPLPGLKWTLVIIAMIYFGSGFDKLFPDGPFGGFHAGYFGSVHLSRVIVVRDIAYPWHVPLGPELVEYPTVITGAAIGTLVVELGLFVAVLAGIGITPFALGLLGFQTSVVVLFGILFADTYPILLTFVAWDRLYGRVVSDRTLDVVFDGRCYFCMRSLYLFRILDVNDTVRFVPQSSAPDEYRNRDGVDFDSAMYAFDGDEAHEGYYAFRELLRQYRVFFPVVWLMGLGPVARVGERVYGYVAANRGRQFTCRVDLEE</sequence>
<protein>
    <submittedName>
        <fullName evidence="2">Predicted thiol-disulfide oxidoreductase YuxK, DCC family</fullName>
    </submittedName>
</protein>
<feature type="transmembrane region" description="Helical" evidence="1">
    <location>
        <begin position="243"/>
        <end position="263"/>
    </location>
</feature>
<proteinExistence type="predicted"/>
<dbReference type="EMBL" id="FOOQ01000003">
    <property type="protein sequence ID" value="SFG71444.1"/>
    <property type="molecule type" value="Genomic_DNA"/>
</dbReference>
<keyword evidence="1" id="KW-0472">Membrane</keyword>